<proteinExistence type="predicted"/>
<dbReference type="Proteomes" id="UP001279734">
    <property type="component" value="Unassembled WGS sequence"/>
</dbReference>
<dbReference type="EMBL" id="BSYO01000011">
    <property type="protein sequence ID" value="GMH11578.1"/>
    <property type="molecule type" value="Genomic_DNA"/>
</dbReference>
<accession>A0AAD3XNZ3</accession>
<organism evidence="1 2">
    <name type="scientific">Nepenthes gracilis</name>
    <name type="common">Slender pitcher plant</name>
    <dbReference type="NCBI Taxonomy" id="150966"/>
    <lineage>
        <taxon>Eukaryota</taxon>
        <taxon>Viridiplantae</taxon>
        <taxon>Streptophyta</taxon>
        <taxon>Embryophyta</taxon>
        <taxon>Tracheophyta</taxon>
        <taxon>Spermatophyta</taxon>
        <taxon>Magnoliopsida</taxon>
        <taxon>eudicotyledons</taxon>
        <taxon>Gunneridae</taxon>
        <taxon>Pentapetalae</taxon>
        <taxon>Caryophyllales</taxon>
        <taxon>Nepenthaceae</taxon>
        <taxon>Nepenthes</taxon>
    </lineage>
</organism>
<dbReference type="AlphaFoldDB" id="A0AAD3XNZ3"/>
<protein>
    <submittedName>
        <fullName evidence="1">Uncharacterized protein</fullName>
    </submittedName>
</protein>
<reference evidence="1" key="1">
    <citation type="submission" date="2023-05" db="EMBL/GenBank/DDBJ databases">
        <title>Nepenthes gracilis genome sequencing.</title>
        <authorList>
            <person name="Fukushima K."/>
        </authorList>
    </citation>
    <scope>NUCLEOTIDE SEQUENCE</scope>
    <source>
        <strain evidence="1">SING2019-196</strain>
    </source>
</reference>
<evidence type="ECO:0000313" key="1">
    <source>
        <dbReference type="EMBL" id="GMH11578.1"/>
    </source>
</evidence>
<name>A0AAD3XNZ3_NEPGR</name>
<keyword evidence="2" id="KW-1185">Reference proteome</keyword>
<evidence type="ECO:0000313" key="2">
    <source>
        <dbReference type="Proteomes" id="UP001279734"/>
    </source>
</evidence>
<gene>
    <name evidence="1" type="ORF">Nepgr_013419</name>
</gene>
<comment type="caution">
    <text evidence="1">The sequence shown here is derived from an EMBL/GenBank/DDBJ whole genome shotgun (WGS) entry which is preliminary data.</text>
</comment>
<sequence length="121" mass="13252">MSSAQRRALIRAATARARGERFFNFLSYISTNTPSELELKLRASSPWTSLRGVEESAWAYAPEVMASIDSASVGTRVSGVARSQWESEWEQSSGSAALGFAGFPAFSMLFYCTVHCSYHAP</sequence>